<evidence type="ECO:0000313" key="3">
    <source>
        <dbReference type="EMBL" id="EON98604.1"/>
    </source>
</evidence>
<evidence type="ECO:0000256" key="2">
    <source>
        <dbReference type="SAM" id="MobiDB-lite"/>
    </source>
</evidence>
<feature type="region of interest" description="Disordered" evidence="2">
    <location>
        <begin position="913"/>
        <end position="938"/>
    </location>
</feature>
<dbReference type="InterPro" id="IPR051532">
    <property type="entry name" value="Ester_Hydrolysis_Enzymes"/>
</dbReference>
<dbReference type="RefSeq" id="XP_007916613.1">
    <property type="nucleotide sequence ID" value="XM_007918422.1"/>
</dbReference>
<evidence type="ECO:0000256" key="1">
    <source>
        <dbReference type="ARBA" id="ARBA00022729"/>
    </source>
</evidence>
<dbReference type="Pfam" id="PF13517">
    <property type="entry name" value="FG-GAP_3"/>
    <property type="match status" value="1"/>
</dbReference>
<dbReference type="Proteomes" id="UP000014074">
    <property type="component" value="Unassembled WGS sequence"/>
</dbReference>
<dbReference type="InterPro" id="IPR013517">
    <property type="entry name" value="FG-GAP"/>
</dbReference>
<dbReference type="eggNOG" id="ENOG502SKC8">
    <property type="taxonomic scope" value="Eukaryota"/>
</dbReference>
<reference evidence="4" key="1">
    <citation type="journal article" date="2013" name="Genome Announc.">
        <title>Draft genome sequence of the ascomycete Phaeoacremonium aleophilum strain UCR-PA7, a causal agent of the esca disease complex in grapevines.</title>
        <authorList>
            <person name="Blanco-Ulate B."/>
            <person name="Rolshausen P."/>
            <person name="Cantu D."/>
        </authorList>
    </citation>
    <scope>NUCLEOTIDE SEQUENCE [LARGE SCALE GENOMIC DNA]</scope>
    <source>
        <strain evidence="4">UCR-PA7</strain>
    </source>
</reference>
<dbReference type="SUPFAM" id="SSF52266">
    <property type="entry name" value="SGNH hydrolase"/>
    <property type="match status" value="1"/>
</dbReference>
<protein>
    <submittedName>
        <fullName evidence="3">Putative carbohydrate esterase family 3 protein</fullName>
    </submittedName>
</protein>
<dbReference type="InterPro" id="IPR036514">
    <property type="entry name" value="SGNH_hydro_sf"/>
</dbReference>
<feature type="region of interest" description="Disordered" evidence="2">
    <location>
        <begin position="286"/>
        <end position="308"/>
    </location>
</feature>
<dbReference type="GO" id="GO:0004622">
    <property type="term" value="F:phosphatidylcholine lysophospholipase activity"/>
    <property type="evidence" value="ECO:0007669"/>
    <property type="project" value="TreeGrafter"/>
</dbReference>
<dbReference type="Gene3D" id="3.40.50.1110">
    <property type="entry name" value="SGNH hydrolase"/>
    <property type="match status" value="1"/>
</dbReference>
<dbReference type="InterPro" id="IPR001087">
    <property type="entry name" value="GDSL"/>
</dbReference>
<name>R8BH43_PHAM7</name>
<dbReference type="PANTHER" id="PTHR30383:SF31">
    <property type="entry name" value="SGNH HYDROLASE-TYPE ESTERASE DOMAIN-CONTAINING PROTEIN-RELATED"/>
    <property type="match status" value="1"/>
</dbReference>
<dbReference type="Pfam" id="PF00657">
    <property type="entry name" value="Lipase_GDSL"/>
    <property type="match status" value="1"/>
</dbReference>
<dbReference type="SUPFAM" id="SSF69318">
    <property type="entry name" value="Integrin alpha N-terminal domain"/>
    <property type="match status" value="1"/>
</dbReference>
<dbReference type="KEGG" id="tmn:UCRPA7_5879"/>
<accession>R8BH43</accession>
<keyword evidence="4" id="KW-1185">Reference proteome</keyword>
<feature type="compositionally biased region" description="Polar residues" evidence="2">
    <location>
        <begin position="286"/>
        <end position="299"/>
    </location>
</feature>
<keyword evidence="1" id="KW-0732">Signal</keyword>
<dbReference type="PANTHER" id="PTHR30383">
    <property type="entry name" value="THIOESTERASE 1/PROTEASE 1/LYSOPHOSPHOLIPASE L1"/>
    <property type="match status" value="1"/>
</dbReference>
<gene>
    <name evidence="3" type="ORF">UCRPA7_5879</name>
</gene>
<evidence type="ECO:0000313" key="4">
    <source>
        <dbReference type="Proteomes" id="UP000014074"/>
    </source>
</evidence>
<feature type="region of interest" description="Disordered" evidence="2">
    <location>
        <begin position="109"/>
        <end position="128"/>
    </location>
</feature>
<sequence>MQHSDLQDAFMTPSVMMMLLQHAFAVLLLAASSLGLAIDHTWVSQYGVSHNETFVARADPKDFYLRIMPLGASITAGDYPPPDDPSKNGYRKFLRDKLRSEGWKVNMVGNRNSGTMADNDHEGVSGDRVSQVRARTTTSTNTWLPNVVLINAGTNDAVQEGSTESVSGAPLRMKELINAVFAEVPKAVVVLSTLLPQQDHQASVDSINQGYRQIYRDYVPLRSDGSEEPNPQFKVILLDFDGFITNDDIQHGDNTHPTTSGNKKMAAGWDWAIGVANDRGWIQQATDSGKFSDSDGSTTCRKEFGSGAQDTRSGRQILFARGAEIHDDGNYVHKSQLRDDRAGKFGDYNGDRMGSDSTIWFAQLVNLGGSPKLDERDELIVALSDSDLDDDTARKFVLWVNDGVGNYQESHYMDVPDSCSNNGVRWGDVNGDGLDDFICLFANGEMHVSINKGGNPPTFQQLGLYKGPELGMGRDNVRFGDMDGDGRLDYCVIDSGGNVHCWRNGGIGDRAEYWQDMGSGQPIFLAKGKGDIRGVELVDINGDGRYDWVWVSTTGECDTYINQRGDGKGMIPYWRAAGITHPGVGVDIGDNREHIKWNRMVSGRPSYVHWTQKCPPKTTPCEINWQVWENLGAGGKFQKGDGIYFGDATGNGFDDYFWIDPDGLVNLYHNKYNKDYSQADLYVDTAWGIPIQINTGVNRRGLHIGDWNGDGLADIIAVTNLATGSLKVWINNWDGSNHNWAATTIADPGRSWCTQGFGTLYRDRAHHFADITGSGRVSYICMAPSGQAWAWLRDENGENPSGQIKYSEDLDRANFMFADVNGDGKADLLWLDKFTGDTKVWYWQDKVTEADRAGNSGSIIKWERPQTLFQGASRGTNTFYPSLQGQRRADMVWAEATTAHAFISFNSCPAGGDDGGVTPSDPGLPSYTPPGGGTTPDDPTQWFCDGNGASWDPDLWQAHGVGTWLVERSDLYSAIDQSWPSDQNVHGVPRVIAEYDVYNHDEAFNWPPECLAIDSHNGCGLDSLGLDEDCPNNQERAFSLWAMQNFAKFLQTWFWSFESGVNLASKSVGEIGSTFLSVKEEDNPPTSPAAWLTIVAGMFTSIAAWMPGAAQMAGNFGAGLLTAGAGVASFYGSATEEPSFDNYSEMQAALGRMQIYVHEAMAAYFNRMLSETPPNNDRDQGSALAHLLESGVWADQDFAISNTSTTADGTPVVDGDRLGYMIMSAMISETWNTEQVAIATWSRNNWIASTYGWNPCDNLSAERYGMDHAIACQNDKNYMIVRVPDTSQNNNDYRYVYTVPKIGQDEDSLKDYGLNHASLIGAAERIQGRASSFIPRGLDGLSDFILSATDQPGTARADHLFYINVPVCDLDQVGTIDHPGQYCDKPLNSRQWAVLSDSSGTDA</sequence>
<dbReference type="InterPro" id="IPR028994">
    <property type="entry name" value="Integrin_alpha_N"/>
</dbReference>
<dbReference type="OrthoDB" id="3915838at2759"/>
<dbReference type="HOGENOM" id="CLU_005800_0_0_1"/>
<proteinExistence type="predicted"/>
<dbReference type="GeneID" id="19326478"/>
<dbReference type="EMBL" id="KB933208">
    <property type="protein sequence ID" value="EON98604.1"/>
    <property type="molecule type" value="Genomic_DNA"/>
</dbReference>
<organism evidence="3 4">
    <name type="scientific">Phaeoacremonium minimum (strain UCR-PA7)</name>
    <name type="common">Esca disease fungus</name>
    <name type="synonym">Togninia minima</name>
    <dbReference type="NCBI Taxonomy" id="1286976"/>
    <lineage>
        <taxon>Eukaryota</taxon>
        <taxon>Fungi</taxon>
        <taxon>Dikarya</taxon>
        <taxon>Ascomycota</taxon>
        <taxon>Pezizomycotina</taxon>
        <taxon>Sordariomycetes</taxon>
        <taxon>Sordariomycetidae</taxon>
        <taxon>Togniniales</taxon>
        <taxon>Togniniaceae</taxon>
        <taxon>Phaeoacremonium</taxon>
    </lineage>
</organism>